<gene>
    <name evidence="9" type="ORF">SBAD_LOCUS10627</name>
</gene>
<sequence length="216" mass="24916">MSKRSSPDKPGEDDGKTGSAPSFATTQLPKRRRLVSIEPVSLPAISTVNDLDAKILGFQNRKLSERLYQRKRIENDLRNRIQQLEQRQTQTDTVLCIVNRHWNRLDEDLRILLQRLDVEGSQDASTENSVVDSDSFLTQLSHWDKEELDEQLSGRVEFSRRAVTRILDSLERYGKTKETISSNLKEIFRTSKANGGYNEDATLFLCNRTLWINTQF</sequence>
<dbReference type="UniPathway" id="UPA00143"/>
<protein>
    <recommendedName>
        <fullName evidence="6">E3 ubiquitin protein ligase</fullName>
        <ecNumber evidence="6">2.3.2.27</ecNumber>
    </recommendedName>
</protein>
<comment type="catalytic activity">
    <reaction evidence="6">
        <text>S-ubiquitinyl-[E2 ubiquitin-conjugating enzyme]-L-cysteine + [acceptor protein]-L-lysine = [E2 ubiquitin-conjugating enzyme]-L-cysteine + N(6)-ubiquitinyl-[acceptor protein]-L-lysine.</text>
        <dbReference type="EC" id="2.3.2.27"/>
    </reaction>
</comment>
<comment type="pathway">
    <text evidence="6">Protein modification; protein ubiquitination.</text>
</comment>
<dbReference type="GO" id="GO:0008270">
    <property type="term" value="F:zinc ion binding"/>
    <property type="evidence" value="ECO:0007669"/>
    <property type="project" value="UniProtKB-KW"/>
</dbReference>
<feature type="domain" description="BRE1-like coiled-coil containing" evidence="8">
    <location>
        <begin position="83"/>
        <end position="181"/>
    </location>
</feature>
<keyword evidence="10" id="KW-1185">Reference proteome</keyword>
<dbReference type="GO" id="GO:0005634">
    <property type="term" value="C:nucleus"/>
    <property type="evidence" value="ECO:0007669"/>
    <property type="project" value="UniProtKB-SubCell"/>
</dbReference>
<reference evidence="11" key="1">
    <citation type="submission" date="2016-06" db="UniProtKB">
        <authorList>
            <consortium name="WormBaseParasite"/>
        </authorList>
    </citation>
    <scope>IDENTIFICATION</scope>
</reference>
<evidence type="ECO:0000259" key="8">
    <source>
        <dbReference type="Pfam" id="PF26095"/>
    </source>
</evidence>
<feature type="region of interest" description="Disordered" evidence="7">
    <location>
        <begin position="1"/>
        <end position="30"/>
    </location>
</feature>
<dbReference type="PANTHER" id="PTHR23163:SF0">
    <property type="entry name" value="E3 UBIQUITIN-PROTEIN LIGASE BRE1"/>
    <property type="match status" value="1"/>
</dbReference>
<evidence type="ECO:0000256" key="7">
    <source>
        <dbReference type="SAM" id="MobiDB-lite"/>
    </source>
</evidence>
<evidence type="ECO:0000313" key="10">
    <source>
        <dbReference type="Proteomes" id="UP000270296"/>
    </source>
</evidence>
<dbReference type="EMBL" id="UZAM01014337">
    <property type="protein sequence ID" value="VDP33374.1"/>
    <property type="molecule type" value="Genomic_DNA"/>
</dbReference>
<name>A0A183J428_9BILA</name>
<keyword evidence="6" id="KW-0808">Transferase</keyword>
<dbReference type="GO" id="GO:0033503">
    <property type="term" value="C:HULC complex"/>
    <property type="evidence" value="ECO:0007669"/>
    <property type="project" value="TreeGrafter"/>
</dbReference>
<evidence type="ECO:0000256" key="2">
    <source>
        <dbReference type="ARBA" id="ARBA00022723"/>
    </source>
</evidence>
<comment type="subcellular location">
    <subcellularLocation>
        <location evidence="1 6">Nucleus</location>
    </subcellularLocation>
</comment>
<keyword evidence="6" id="KW-0156">Chromatin regulator</keyword>
<dbReference type="Proteomes" id="UP000270296">
    <property type="component" value="Unassembled WGS sequence"/>
</dbReference>
<reference evidence="9 10" key="2">
    <citation type="submission" date="2018-11" db="EMBL/GenBank/DDBJ databases">
        <authorList>
            <consortium name="Pathogen Informatics"/>
        </authorList>
    </citation>
    <scope>NUCLEOTIDE SEQUENCE [LARGE SCALE GENOMIC DNA]</scope>
</reference>
<evidence type="ECO:0000256" key="4">
    <source>
        <dbReference type="ARBA" id="ARBA00022833"/>
    </source>
</evidence>
<dbReference type="GO" id="GO:0006325">
    <property type="term" value="P:chromatin organization"/>
    <property type="evidence" value="ECO:0007669"/>
    <property type="project" value="UniProtKB-KW"/>
</dbReference>
<keyword evidence="4 6" id="KW-0862">Zinc</keyword>
<dbReference type="Pfam" id="PF26095">
    <property type="entry name" value="CC_Bre1"/>
    <property type="match status" value="1"/>
</dbReference>
<proteinExistence type="inferred from homology"/>
<evidence type="ECO:0000256" key="6">
    <source>
        <dbReference type="RuleBase" id="RU365038"/>
    </source>
</evidence>
<dbReference type="GO" id="GO:0016567">
    <property type="term" value="P:protein ubiquitination"/>
    <property type="evidence" value="ECO:0007669"/>
    <property type="project" value="UniProtKB-UniRule"/>
</dbReference>
<evidence type="ECO:0000313" key="11">
    <source>
        <dbReference type="WBParaSite" id="SBAD_0001099601-mRNA-1"/>
    </source>
</evidence>
<dbReference type="WBParaSite" id="SBAD_0001099601-mRNA-1">
    <property type="protein sequence ID" value="SBAD_0001099601-mRNA-1"/>
    <property type="gene ID" value="SBAD_0001099601"/>
</dbReference>
<dbReference type="InterPro" id="IPR058643">
    <property type="entry name" value="BRE1-like_CC"/>
</dbReference>
<dbReference type="PANTHER" id="PTHR23163">
    <property type="entry name" value="RING FINGER PROTEIN-RELATED"/>
    <property type="match status" value="1"/>
</dbReference>
<evidence type="ECO:0000256" key="5">
    <source>
        <dbReference type="ARBA" id="ARBA00023242"/>
    </source>
</evidence>
<dbReference type="OrthoDB" id="10266039at2759"/>
<keyword evidence="2 6" id="KW-0479">Metal-binding</keyword>
<feature type="compositionally biased region" description="Basic and acidic residues" evidence="7">
    <location>
        <begin position="1"/>
        <end position="16"/>
    </location>
</feature>
<evidence type="ECO:0000313" key="9">
    <source>
        <dbReference type="EMBL" id="VDP33374.1"/>
    </source>
</evidence>
<evidence type="ECO:0000256" key="1">
    <source>
        <dbReference type="ARBA" id="ARBA00004123"/>
    </source>
</evidence>
<keyword evidence="5 6" id="KW-0539">Nucleus</keyword>
<dbReference type="GO" id="GO:0061630">
    <property type="term" value="F:ubiquitin protein ligase activity"/>
    <property type="evidence" value="ECO:0007669"/>
    <property type="project" value="UniProtKB-EC"/>
</dbReference>
<dbReference type="InterPro" id="IPR013956">
    <property type="entry name" value="E3_ubiquit_lig_Bre1"/>
</dbReference>
<comment type="similarity">
    <text evidence="6">Belongs to the BRE1 family.</text>
</comment>
<dbReference type="EC" id="2.3.2.27" evidence="6"/>
<evidence type="ECO:0000256" key="3">
    <source>
        <dbReference type="ARBA" id="ARBA00022771"/>
    </source>
</evidence>
<organism evidence="11">
    <name type="scientific">Soboliphyme baturini</name>
    <dbReference type="NCBI Taxonomy" id="241478"/>
    <lineage>
        <taxon>Eukaryota</taxon>
        <taxon>Metazoa</taxon>
        <taxon>Ecdysozoa</taxon>
        <taxon>Nematoda</taxon>
        <taxon>Enoplea</taxon>
        <taxon>Dorylaimia</taxon>
        <taxon>Dioctophymatida</taxon>
        <taxon>Dioctophymatoidea</taxon>
        <taxon>Soboliphymatidae</taxon>
        <taxon>Soboliphyme</taxon>
    </lineage>
</organism>
<keyword evidence="6" id="KW-0833">Ubl conjugation pathway</keyword>
<dbReference type="AlphaFoldDB" id="A0A183J428"/>
<accession>A0A183J428</accession>
<keyword evidence="3 6" id="KW-0863">Zinc-finger</keyword>
<keyword evidence="6" id="KW-0175">Coiled coil</keyword>
<feature type="compositionally biased region" description="Polar residues" evidence="7">
    <location>
        <begin position="19"/>
        <end position="28"/>
    </location>
</feature>